<feature type="region of interest" description="Disordered" evidence="7">
    <location>
        <begin position="48"/>
        <end position="70"/>
    </location>
</feature>
<dbReference type="EMBL" id="LFIW01002653">
    <property type="protein sequence ID" value="KZL65046.1"/>
    <property type="molecule type" value="Genomic_DNA"/>
</dbReference>
<dbReference type="PANTHER" id="PTHR46910:SF37">
    <property type="entry name" value="ZN(II)2CYS6 TRANSCRIPTION FACTOR (EUROFUNG)"/>
    <property type="match status" value="1"/>
</dbReference>
<accession>A0A166MVN2</accession>
<keyword evidence="5" id="KW-0804">Transcription</keyword>
<dbReference type="GO" id="GO:0006351">
    <property type="term" value="P:DNA-templated transcription"/>
    <property type="evidence" value="ECO:0007669"/>
    <property type="project" value="InterPro"/>
</dbReference>
<keyword evidence="6" id="KW-0539">Nucleus</keyword>
<dbReference type="InterPro" id="IPR050987">
    <property type="entry name" value="AtrR-like"/>
</dbReference>
<evidence type="ECO:0000313" key="9">
    <source>
        <dbReference type="EMBL" id="KZL65046.1"/>
    </source>
</evidence>
<evidence type="ECO:0000256" key="3">
    <source>
        <dbReference type="ARBA" id="ARBA00023015"/>
    </source>
</evidence>
<evidence type="ECO:0000313" key="10">
    <source>
        <dbReference type="Proteomes" id="UP000076584"/>
    </source>
</evidence>
<dbReference type="GO" id="GO:0003677">
    <property type="term" value="F:DNA binding"/>
    <property type="evidence" value="ECO:0007669"/>
    <property type="project" value="UniProtKB-KW"/>
</dbReference>
<dbReference type="GO" id="GO:0008270">
    <property type="term" value="F:zinc ion binding"/>
    <property type="evidence" value="ECO:0007669"/>
    <property type="project" value="InterPro"/>
</dbReference>
<dbReference type="STRING" id="1573173.A0A166MVN2"/>
<gene>
    <name evidence="9" type="ORF">CI238_04688</name>
</gene>
<dbReference type="SMART" id="SM00066">
    <property type="entry name" value="GAL4"/>
    <property type="match status" value="1"/>
</dbReference>
<keyword evidence="4" id="KW-0238">DNA-binding</keyword>
<dbReference type="Proteomes" id="UP000076584">
    <property type="component" value="Unassembled WGS sequence"/>
</dbReference>
<feature type="compositionally biased region" description="Polar residues" evidence="7">
    <location>
        <begin position="48"/>
        <end position="57"/>
    </location>
</feature>
<evidence type="ECO:0000256" key="5">
    <source>
        <dbReference type="ARBA" id="ARBA00023163"/>
    </source>
</evidence>
<keyword evidence="3" id="KW-0805">Transcription regulation</keyword>
<dbReference type="InterPro" id="IPR036864">
    <property type="entry name" value="Zn2-C6_fun-type_DNA-bd_sf"/>
</dbReference>
<keyword evidence="10" id="KW-1185">Reference proteome</keyword>
<dbReference type="Pfam" id="PF00172">
    <property type="entry name" value="Zn_clus"/>
    <property type="match status" value="1"/>
</dbReference>
<evidence type="ECO:0000259" key="8">
    <source>
        <dbReference type="PROSITE" id="PS50048"/>
    </source>
</evidence>
<dbReference type="CDD" id="cd00067">
    <property type="entry name" value="GAL4"/>
    <property type="match status" value="1"/>
</dbReference>
<dbReference type="AlphaFoldDB" id="A0A166MVN2"/>
<evidence type="ECO:0000256" key="7">
    <source>
        <dbReference type="SAM" id="MobiDB-lite"/>
    </source>
</evidence>
<feature type="compositionally biased region" description="Low complexity" evidence="7">
    <location>
        <begin position="139"/>
        <end position="162"/>
    </location>
</feature>
<dbReference type="PROSITE" id="PS00463">
    <property type="entry name" value="ZN2_CY6_FUNGAL_1"/>
    <property type="match status" value="1"/>
</dbReference>
<comment type="subcellular location">
    <subcellularLocation>
        <location evidence="1">Nucleus</location>
    </subcellularLocation>
</comment>
<protein>
    <submittedName>
        <fullName evidence="9">Fungal specific transcription factor</fullName>
    </submittedName>
</protein>
<name>A0A166MVN2_COLIC</name>
<dbReference type="GO" id="GO:0000981">
    <property type="term" value="F:DNA-binding transcription factor activity, RNA polymerase II-specific"/>
    <property type="evidence" value="ECO:0007669"/>
    <property type="project" value="InterPro"/>
</dbReference>
<keyword evidence="2" id="KW-0479">Metal-binding</keyword>
<evidence type="ECO:0000256" key="2">
    <source>
        <dbReference type="ARBA" id="ARBA00022723"/>
    </source>
</evidence>
<dbReference type="SUPFAM" id="SSF57701">
    <property type="entry name" value="Zn2/Cys6 DNA-binding domain"/>
    <property type="match status" value="1"/>
</dbReference>
<dbReference type="CDD" id="cd12148">
    <property type="entry name" value="fungal_TF_MHR"/>
    <property type="match status" value="1"/>
</dbReference>
<proteinExistence type="predicted"/>
<feature type="domain" description="Zn(2)-C6 fungal-type" evidence="8">
    <location>
        <begin position="74"/>
        <end position="104"/>
    </location>
</feature>
<organism evidence="9 10">
    <name type="scientific">Colletotrichum incanum</name>
    <name type="common">Soybean anthracnose fungus</name>
    <dbReference type="NCBI Taxonomy" id="1573173"/>
    <lineage>
        <taxon>Eukaryota</taxon>
        <taxon>Fungi</taxon>
        <taxon>Dikarya</taxon>
        <taxon>Ascomycota</taxon>
        <taxon>Pezizomycotina</taxon>
        <taxon>Sordariomycetes</taxon>
        <taxon>Hypocreomycetidae</taxon>
        <taxon>Glomerellales</taxon>
        <taxon>Glomerellaceae</taxon>
        <taxon>Colletotrichum</taxon>
        <taxon>Colletotrichum spaethianum species complex</taxon>
    </lineage>
</organism>
<dbReference type="InterPro" id="IPR001138">
    <property type="entry name" value="Zn2Cys6_DnaBD"/>
</dbReference>
<dbReference type="Gene3D" id="4.10.240.10">
    <property type="entry name" value="Zn(2)-C6 fungal-type DNA-binding domain"/>
    <property type="match status" value="1"/>
</dbReference>
<evidence type="ECO:0000256" key="4">
    <source>
        <dbReference type="ARBA" id="ARBA00023125"/>
    </source>
</evidence>
<sequence>LQAAPLRCPNIIAFIGTFITSITLRFSPAAIRVVESYFGHRIRTRSSFPVSMQSPDNRQPPAGQRSGSRPPVLSCMACRRRKIKCDHKKPTCSGCEKYAEECVWPERKKNAPRRERRLYEHVVDRLAQMERLVKELQDPSVSAGSEQSPSASISQAPSTAPPDVHSGSVGGTSMADSPNKSSPSAKPYYFGAASEATVGTVGSCSLFSAEGIAKIDVLVGDKRFSTAVRGLLQRIRRIAPPRNLDFTSFSTIYPFPPNNVIMECMADFFLTLNHDIKLLEETEVRAAVQSYIYGQPPPGSGWKMALNVILMHSLRKRDWMNQTGEYERYLYNALGLIPSAILQTPNPLTIGALLSLTSYFIFTAENHVALSILAIAVQFILLAGYHHSNHPTLSPAEILHRRRLFWQAYVLDHDLMLRIGKPPLITDDFLLDLPEEYPGDGYGIFFYPGDVTLNYFRQQVRLSQIQGQICSRLYFKSGRVTSTSALDGEIASLDAELQEWRDSIPEMIRPEPSSGLIDADYSMLMCLSVLHFVYFQLVVAVHSAAFRILDQDVESLRPSVGICVNAARGAISLLNYHQLQHPFTIHLLYQVAWCVDILFVNILENKTSTQSLQDLELIKMVLSFFETYDMNHQRVASYHIIQALYEVASSVVGEGQSGLAEILTLPELPGSGPGMSIDGSSDLVDSMPTLSMSDIDLGGWEEISLGSHDWLSAGFLQMADWSLPATSGTDLGQPDEDFDFT</sequence>
<reference evidence="9 10" key="1">
    <citation type="submission" date="2015-06" db="EMBL/GenBank/DDBJ databases">
        <title>Survival trade-offs in plant roots during colonization by closely related pathogenic and mutualistic fungi.</title>
        <authorList>
            <person name="Hacquard S."/>
            <person name="Kracher B."/>
            <person name="Hiruma K."/>
            <person name="Weinman A."/>
            <person name="Muench P."/>
            <person name="Garrido Oter R."/>
            <person name="Ver Loren van Themaat E."/>
            <person name="Dallerey J.-F."/>
            <person name="Damm U."/>
            <person name="Henrissat B."/>
            <person name="Lespinet O."/>
            <person name="Thon M."/>
            <person name="Kemen E."/>
            <person name="McHardy A.C."/>
            <person name="Schulze-Lefert P."/>
            <person name="O'Connell R.J."/>
        </authorList>
    </citation>
    <scope>NUCLEOTIDE SEQUENCE [LARGE SCALE GENOMIC DNA]</scope>
    <source>
        <strain evidence="9 10">MAFF 238704</strain>
    </source>
</reference>
<evidence type="ECO:0000256" key="6">
    <source>
        <dbReference type="ARBA" id="ARBA00023242"/>
    </source>
</evidence>
<dbReference type="GO" id="GO:0005634">
    <property type="term" value="C:nucleus"/>
    <property type="evidence" value="ECO:0007669"/>
    <property type="project" value="UniProtKB-SubCell"/>
</dbReference>
<dbReference type="InterPro" id="IPR007219">
    <property type="entry name" value="XnlR_reg_dom"/>
</dbReference>
<feature type="non-terminal residue" evidence="9">
    <location>
        <position position="1"/>
    </location>
</feature>
<dbReference type="SMART" id="SM00906">
    <property type="entry name" value="Fungal_trans"/>
    <property type="match status" value="1"/>
</dbReference>
<dbReference type="PROSITE" id="PS50048">
    <property type="entry name" value="ZN2_CY6_FUNGAL_2"/>
    <property type="match status" value="1"/>
</dbReference>
<evidence type="ECO:0000256" key="1">
    <source>
        <dbReference type="ARBA" id="ARBA00004123"/>
    </source>
</evidence>
<dbReference type="Pfam" id="PF04082">
    <property type="entry name" value="Fungal_trans"/>
    <property type="match status" value="1"/>
</dbReference>
<dbReference type="PANTHER" id="PTHR46910">
    <property type="entry name" value="TRANSCRIPTION FACTOR PDR1"/>
    <property type="match status" value="1"/>
</dbReference>
<comment type="caution">
    <text evidence="9">The sequence shown here is derived from an EMBL/GenBank/DDBJ whole genome shotgun (WGS) entry which is preliminary data.</text>
</comment>
<feature type="region of interest" description="Disordered" evidence="7">
    <location>
        <begin position="137"/>
        <end position="182"/>
    </location>
</feature>